<reference evidence="5 6" key="1">
    <citation type="submission" date="2016-08" db="EMBL/GenBank/DDBJ databases">
        <authorList>
            <person name="Seilhamer J.J."/>
        </authorList>
    </citation>
    <scope>NUCLEOTIDE SEQUENCE [LARGE SCALE GENOMIC DNA]</scope>
    <source>
        <strain evidence="5 6">KCTC 42603</strain>
    </source>
</reference>
<dbReference type="STRING" id="1656094.BFC18_18970"/>
<evidence type="ECO:0000256" key="1">
    <source>
        <dbReference type="ARBA" id="ARBA00023012"/>
    </source>
</evidence>
<dbReference type="SUPFAM" id="SSF47226">
    <property type="entry name" value="Histidine-containing phosphotransfer domain, HPT domain"/>
    <property type="match status" value="1"/>
</dbReference>
<dbReference type="GO" id="GO:0000160">
    <property type="term" value="P:phosphorelay signal transduction system"/>
    <property type="evidence" value="ECO:0007669"/>
    <property type="project" value="UniProtKB-KW"/>
</dbReference>
<dbReference type="OrthoDB" id="6386737at2"/>
<dbReference type="Pfam" id="PF01627">
    <property type="entry name" value="Hpt"/>
    <property type="match status" value="1"/>
</dbReference>
<dbReference type="GO" id="GO:0004672">
    <property type="term" value="F:protein kinase activity"/>
    <property type="evidence" value="ECO:0007669"/>
    <property type="project" value="UniProtKB-ARBA"/>
</dbReference>
<dbReference type="AlphaFoldDB" id="A0A1E7Z5K4"/>
<evidence type="ECO:0000259" key="4">
    <source>
        <dbReference type="PROSITE" id="PS50894"/>
    </source>
</evidence>
<feature type="region of interest" description="Disordered" evidence="3">
    <location>
        <begin position="120"/>
        <end position="149"/>
    </location>
</feature>
<sequence length="207" mass="22474">MSSAEQTINLEFGLSQLSGNKTLFLRLLQKFADEYQQASDKLQSMVDDQQWQEARLYTHTVKGVASNLGFTRLHLASKETEAELKADATVPASLPELKAAMDETLVLLAKLQANPALLDNPQTALSPSSDASVDEDISPSATTAEGAGNTAAPDAFIRALEQSEFIAQDQLDNWLEQTTSDTALQQTLRDAIDELDYDSALALLRAS</sequence>
<keyword evidence="1" id="KW-0902">Two-component regulatory system</keyword>
<dbReference type="EMBL" id="MDHN01000041">
    <property type="protein sequence ID" value="OFC68839.1"/>
    <property type="molecule type" value="Genomic_DNA"/>
</dbReference>
<evidence type="ECO:0000256" key="3">
    <source>
        <dbReference type="SAM" id="MobiDB-lite"/>
    </source>
</evidence>
<evidence type="ECO:0000313" key="6">
    <source>
        <dbReference type="Proteomes" id="UP000175691"/>
    </source>
</evidence>
<dbReference type="Proteomes" id="UP000175691">
    <property type="component" value="Unassembled WGS sequence"/>
</dbReference>
<accession>A0A1E7Z5K4</accession>
<protein>
    <recommendedName>
        <fullName evidence="4">HPt domain-containing protein</fullName>
    </recommendedName>
</protein>
<evidence type="ECO:0000256" key="2">
    <source>
        <dbReference type="PROSITE-ProRule" id="PRU00110"/>
    </source>
</evidence>
<proteinExistence type="predicted"/>
<dbReference type="RefSeq" id="WP_070126942.1">
    <property type="nucleotide sequence ID" value="NZ_MDHN01000041.1"/>
</dbReference>
<dbReference type="PROSITE" id="PS50894">
    <property type="entry name" value="HPT"/>
    <property type="match status" value="1"/>
</dbReference>
<keyword evidence="6" id="KW-1185">Reference proteome</keyword>
<organism evidence="5 6">
    <name type="scientific">Alteromonas confluentis</name>
    <dbReference type="NCBI Taxonomy" id="1656094"/>
    <lineage>
        <taxon>Bacteria</taxon>
        <taxon>Pseudomonadati</taxon>
        <taxon>Pseudomonadota</taxon>
        <taxon>Gammaproteobacteria</taxon>
        <taxon>Alteromonadales</taxon>
        <taxon>Alteromonadaceae</taxon>
        <taxon>Alteromonas/Salinimonas group</taxon>
        <taxon>Alteromonas</taxon>
    </lineage>
</organism>
<dbReference type="Gene3D" id="1.20.120.160">
    <property type="entry name" value="HPT domain"/>
    <property type="match status" value="1"/>
</dbReference>
<dbReference type="InterPro" id="IPR036641">
    <property type="entry name" value="HPT_dom_sf"/>
</dbReference>
<comment type="caution">
    <text evidence="5">The sequence shown here is derived from an EMBL/GenBank/DDBJ whole genome shotgun (WGS) entry which is preliminary data.</text>
</comment>
<name>A0A1E7Z5K4_9ALTE</name>
<feature type="compositionally biased region" description="Polar residues" evidence="3">
    <location>
        <begin position="120"/>
        <end position="131"/>
    </location>
</feature>
<gene>
    <name evidence="5" type="ORF">BFC18_18970</name>
</gene>
<dbReference type="InterPro" id="IPR008207">
    <property type="entry name" value="Sig_transdc_His_kin_Hpt_dom"/>
</dbReference>
<feature type="domain" description="HPt" evidence="4">
    <location>
        <begin position="20"/>
        <end position="111"/>
    </location>
</feature>
<evidence type="ECO:0000313" key="5">
    <source>
        <dbReference type="EMBL" id="OFC68839.1"/>
    </source>
</evidence>
<keyword evidence="2" id="KW-0597">Phosphoprotein</keyword>
<feature type="modified residue" description="Phosphohistidine" evidence="2">
    <location>
        <position position="59"/>
    </location>
</feature>